<keyword evidence="2" id="KW-1185">Reference proteome</keyword>
<evidence type="ECO:0000313" key="2">
    <source>
        <dbReference type="Proteomes" id="UP000026961"/>
    </source>
</evidence>
<dbReference type="Gramene" id="OGLUM05G01820.1">
    <property type="protein sequence ID" value="OGLUM05G01820.1"/>
    <property type="gene ID" value="OGLUM05G01820"/>
</dbReference>
<evidence type="ECO:0000313" key="1">
    <source>
        <dbReference type="EnsemblPlants" id="OGLUM05G01820.1"/>
    </source>
</evidence>
<organism evidence="1">
    <name type="scientific">Oryza glumipatula</name>
    <dbReference type="NCBI Taxonomy" id="40148"/>
    <lineage>
        <taxon>Eukaryota</taxon>
        <taxon>Viridiplantae</taxon>
        <taxon>Streptophyta</taxon>
        <taxon>Embryophyta</taxon>
        <taxon>Tracheophyta</taxon>
        <taxon>Spermatophyta</taxon>
        <taxon>Magnoliopsida</taxon>
        <taxon>Liliopsida</taxon>
        <taxon>Poales</taxon>
        <taxon>Poaceae</taxon>
        <taxon>BOP clade</taxon>
        <taxon>Oryzoideae</taxon>
        <taxon>Oryzeae</taxon>
        <taxon>Oryzinae</taxon>
        <taxon>Oryza</taxon>
    </lineage>
</organism>
<proteinExistence type="predicted"/>
<name>A0A0D9ZTN0_9ORYZ</name>
<protein>
    <submittedName>
        <fullName evidence="1">Uncharacterized protein</fullName>
    </submittedName>
</protein>
<dbReference type="HOGENOM" id="CLU_171375_0_0_1"/>
<dbReference type="EnsemblPlants" id="OGLUM05G01820.1">
    <property type="protein sequence ID" value="OGLUM05G01820.1"/>
    <property type="gene ID" value="OGLUM05G01820"/>
</dbReference>
<reference evidence="1" key="2">
    <citation type="submission" date="2018-05" db="EMBL/GenBank/DDBJ databases">
        <title>OgluRS3 (Oryza glumaepatula Reference Sequence Version 3).</title>
        <authorList>
            <person name="Zhang J."/>
            <person name="Kudrna D."/>
            <person name="Lee S."/>
            <person name="Talag J."/>
            <person name="Welchert J."/>
            <person name="Wing R.A."/>
        </authorList>
    </citation>
    <scope>NUCLEOTIDE SEQUENCE [LARGE SCALE GENOMIC DNA]</scope>
</reference>
<dbReference type="AlphaFoldDB" id="A0A0D9ZTN0"/>
<dbReference type="Proteomes" id="UP000026961">
    <property type="component" value="Chromosome 5"/>
</dbReference>
<sequence>MRGAAGGGGGDIGVRRSCQWVWRDLWRSKAGRRETPVQGSHRACVMVGHRCVSRGFAGGERRMKTQSGHGRTDNDSSFPLLRALSCCLTPQG</sequence>
<accession>A0A0D9ZTN0</accession>
<reference evidence="1" key="1">
    <citation type="submission" date="2015-04" db="UniProtKB">
        <authorList>
            <consortium name="EnsemblPlants"/>
        </authorList>
    </citation>
    <scope>IDENTIFICATION</scope>
</reference>